<dbReference type="InterPro" id="IPR016024">
    <property type="entry name" value="ARM-type_fold"/>
</dbReference>
<accession>A0A7K9Z1J9</accession>
<name>A0A7K9Z1J9_9GALL</name>
<feature type="non-terminal residue" evidence="1">
    <location>
        <position position="406"/>
    </location>
</feature>
<keyword evidence="2" id="KW-1185">Reference proteome</keyword>
<dbReference type="InterPro" id="IPR041090">
    <property type="entry name" value="DUF5578"/>
</dbReference>
<evidence type="ECO:0000313" key="1">
    <source>
        <dbReference type="EMBL" id="NXJ15627.1"/>
    </source>
</evidence>
<evidence type="ECO:0000313" key="2">
    <source>
        <dbReference type="Proteomes" id="UP000522663"/>
    </source>
</evidence>
<dbReference type="EMBL" id="VXAB01013206">
    <property type="protein sequence ID" value="NXJ15627.1"/>
    <property type="molecule type" value="Genomic_DNA"/>
</dbReference>
<dbReference type="InterPro" id="IPR011989">
    <property type="entry name" value="ARM-like"/>
</dbReference>
<dbReference type="PANTHER" id="PTHR34258:SF1">
    <property type="entry name" value="ARMADILLO-LIKE HELICAL DOMAIN CONTAINING PROTEIN 1"/>
    <property type="match status" value="1"/>
</dbReference>
<dbReference type="AlphaFoldDB" id="A0A7K9Z1J9"/>
<gene>
    <name evidence="1" type="primary">Armh1</name>
    <name evidence="1" type="ORF">ODOGUJ_R11526</name>
</gene>
<sequence>MGSVKEQEAIRKLMVFLQEWDNARKVARSDILDNFIRSNNGKTEPELELEFSQGASLFLARLAAWLRMTYMYSTCINKLLKSIGVFLSAASGRRYIIEFLEIGGVLMLLEILGLNHLKEEDKRESVKLLQLIANTGRKYKEIICESHGVQSLTELLANCTSAEARQEVQILLGSLGQGNPKYQNQVYSGLLAVLPCSSPHAQQLALQALCDMQEALGEAPPALVTPLLSALCSAQPEVRYEARRLVCALAARRARPALLSRLVALLTPPGRSARAQDPTLSPKEPTPAHVQQAAAAKAIGVLAKESAEVAEDLIQLKVVDGLMVAVGNLDYALSQRNASVSLEYFVRMYPFVEEHVRKAVGHTLFQFFKDCPETWYTKLDPAQAEELASNLMDSPKDMAKMHSAEG</sequence>
<reference evidence="1 2" key="1">
    <citation type="submission" date="2019-09" db="EMBL/GenBank/DDBJ databases">
        <title>Bird 10,000 Genomes (B10K) Project - Family phase.</title>
        <authorList>
            <person name="Zhang G."/>
        </authorList>
    </citation>
    <scope>NUCLEOTIDE SEQUENCE [LARGE SCALE GENOMIC DNA]</scope>
    <source>
        <strain evidence="1">B10K-DU-001-53</strain>
        <tissue evidence="1">Muscle</tissue>
    </source>
</reference>
<dbReference type="Pfam" id="PF17741">
    <property type="entry name" value="DUF5578"/>
    <property type="match status" value="1"/>
</dbReference>
<dbReference type="OrthoDB" id="278163at2759"/>
<proteinExistence type="predicted"/>
<feature type="non-terminal residue" evidence="1">
    <location>
        <position position="1"/>
    </location>
</feature>
<dbReference type="Gene3D" id="1.25.10.10">
    <property type="entry name" value="Leucine-rich Repeat Variant"/>
    <property type="match status" value="1"/>
</dbReference>
<comment type="caution">
    <text evidence="1">The sequence shown here is derived from an EMBL/GenBank/DDBJ whole genome shotgun (WGS) entry which is preliminary data.</text>
</comment>
<dbReference type="Proteomes" id="UP000522663">
    <property type="component" value="Unassembled WGS sequence"/>
</dbReference>
<dbReference type="SUPFAM" id="SSF48371">
    <property type="entry name" value="ARM repeat"/>
    <property type="match status" value="1"/>
</dbReference>
<organism evidence="1 2">
    <name type="scientific">Odontophorus gujanensis</name>
    <name type="common">marbled wood quail</name>
    <dbReference type="NCBI Taxonomy" id="886794"/>
    <lineage>
        <taxon>Eukaryota</taxon>
        <taxon>Metazoa</taxon>
        <taxon>Chordata</taxon>
        <taxon>Craniata</taxon>
        <taxon>Vertebrata</taxon>
        <taxon>Euteleostomi</taxon>
        <taxon>Archelosauria</taxon>
        <taxon>Archosauria</taxon>
        <taxon>Dinosauria</taxon>
        <taxon>Saurischia</taxon>
        <taxon>Theropoda</taxon>
        <taxon>Coelurosauria</taxon>
        <taxon>Aves</taxon>
        <taxon>Neognathae</taxon>
        <taxon>Galloanserae</taxon>
        <taxon>Galliformes</taxon>
        <taxon>Odontophoridae</taxon>
        <taxon>Odontophorus</taxon>
    </lineage>
</organism>
<dbReference type="PANTHER" id="PTHR34258">
    <property type="entry name" value="ARMADILLO-LIKE HELICAL DOMAIN CONTAINING PROTEIN 1"/>
    <property type="match status" value="1"/>
</dbReference>
<protein>
    <submittedName>
        <fullName evidence="1">ARMD1 protein</fullName>
    </submittedName>
</protein>